<protein>
    <recommendedName>
        <fullName evidence="3">GH15-like domain-containing protein</fullName>
    </recommendedName>
</protein>
<dbReference type="eggNOG" id="COG3387">
    <property type="taxonomic scope" value="Bacteria"/>
</dbReference>
<proteinExistence type="predicted"/>
<keyword evidence="2" id="KW-1185">Reference proteome</keyword>
<dbReference type="AlphaFoldDB" id="C0ZI36"/>
<dbReference type="HOGENOM" id="CLU_2535997_0_0_9"/>
<reference evidence="1 2" key="1">
    <citation type="submission" date="2005-03" db="EMBL/GenBank/DDBJ databases">
        <title>Brevibacillus brevis strain 47, complete genome.</title>
        <authorList>
            <person name="Hosoyama A."/>
            <person name="Yamada R."/>
            <person name="Hongo Y."/>
            <person name="Terui Y."/>
            <person name="Ankai A."/>
            <person name="Masuyama W."/>
            <person name="Sekiguchi M."/>
            <person name="Takeda T."/>
            <person name="Asano K."/>
            <person name="Ohji S."/>
            <person name="Ichikawa N."/>
            <person name="Narita S."/>
            <person name="Aoki N."/>
            <person name="Miura H."/>
            <person name="Matsushita S."/>
            <person name="Sekigawa T."/>
            <person name="Yamagata H."/>
            <person name="Yoshikawa H."/>
            <person name="Udaka S."/>
            <person name="Tanikawa S."/>
            <person name="Fujita N."/>
        </authorList>
    </citation>
    <scope>NUCLEOTIDE SEQUENCE [LARGE SCALE GENOMIC DNA]</scope>
    <source>
        <strain evidence="2">47 / JCM 6285 / NBRC 100599</strain>
    </source>
</reference>
<organism evidence="1 2">
    <name type="scientific">Brevibacillus brevis (strain 47 / JCM 6285 / NBRC 100599)</name>
    <dbReference type="NCBI Taxonomy" id="358681"/>
    <lineage>
        <taxon>Bacteria</taxon>
        <taxon>Bacillati</taxon>
        <taxon>Bacillota</taxon>
        <taxon>Bacilli</taxon>
        <taxon>Bacillales</taxon>
        <taxon>Paenibacillaceae</taxon>
        <taxon>Brevibacillus</taxon>
    </lineage>
</organism>
<dbReference type="SUPFAM" id="SSF48208">
    <property type="entry name" value="Six-hairpin glycosidases"/>
    <property type="match status" value="1"/>
</dbReference>
<evidence type="ECO:0008006" key="3">
    <source>
        <dbReference type="Google" id="ProtNLM"/>
    </source>
</evidence>
<dbReference type="STRING" id="358681.BBR47_43330"/>
<sequence length="83" mass="9591">MADRSAWLGWYYVKTGRREEAEKIAAWIVSQRQVNGLPEQVQEHLLSPAHYEMWVERTGHPAVPLLWSHAMFLVLAAELGITY</sequence>
<dbReference type="InterPro" id="IPR008928">
    <property type="entry name" value="6-hairpin_glycosidase_sf"/>
</dbReference>
<name>C0ZI36_BREBN</name>
<dbReference type="GO" id="GO:0005975">
    <property type="term" value="P:carbohydrate metabolic process"/>
    <property type="evidence" value="ECO:0007669"/>
    <property type="project" value="InterPro"/>
</dbReference>
<dbReference type="Gene3D" id="1.50.10.10">
    <property type="match status" value="1"/>
</dbReference>
<evidence type="ECO:0000313" key="2">
    <source>
        <dbReference type="Proteomes" id="UP000001877"/>
    </source>
</evidence>
<accession>C0ZI36</accession>
<evidence type="ECO:0000313" key="1">
    <source>
        <dbReference type="EMBL" id="BAH45310.1"/>
    </source>
</evidence>
<gene>
    <name evidence="1" type="ordered locus">BBR47_43330</name>
</gene>
<dbReference type="KEGG" id="bbe:BBR47_43330"/>
<dbReference type="EMBL" id="AP008955">
    <property type="protein sequence ID" value="BAH45310.1"/>
    <property type="molecule type" value="Genomic_DNA"/>
</dbReference>
<dbReference type="InterPro" id="IPR012341">
    <property type="entry name" value="6hp_glycosidase-like_sf"/>
</dbReference>
<dbReference type="RefSeq" id="WP_015892574.1">
    <property type="nucleotide sequence ID" value="NC_012491.1"/>
</dbReference>
<dbReference type="Proteomes" id="UP000001877">
    <property type="component" value="Chromosome"/>
</dbReference>